<dbReference type="EMBL" id="JADIMH010000007">
    <property type="protein sequence ID" value="MBO8466353.1"/>
    <property type="molecule type" value="Genomic_DNA"/>
</dbReference>
<keyword evidence="1" id="KW-0812">Transmembrane</keyword>
<evidence type="ECO:0000313" key="3">
    <source>
        <dbReference type="Proteomes" id="UP000823660"/>
    </source>
</evidence>
<feature type="transmembrane region" description="Helical" evidence="1">
    <location>
        <begin position="131"/>
        <end position="152"/>
    </location>
</feature>
<organism evidence="2 3">
    <name type="scientific">Candidatus Cryptobacteroides faecipullorum</name>
    <dbReference type="NCBI Taxonomy" id="2840764"/>
    <lineage>
        <taxon>Bacteria</taxon>
        <taxon>Pseudomonadati</taxon>
        <taxon>Bacteroidota</taxon>
        <taxon>Bacteroidia</taxon>
        <taxon>Bacteroidales</taxon>
        <taxon>Candidatus Cryptobacteroides</taxon>
    </lineage>
</organism>
<keyword evidence="1" id="KW-0472">Membrane</keyword>
<dbReference type="AlphaFoldDB" id="A0A9D9NAC9"/>
<dbReference type="Proteomes" id="UP000823660">
    <property type="component" value="Unassembled WGS sequence"/>
</dbReference>
<sequence>MNKYLPLLLLLAASACGTVRTLPVQDSTRVEVRTEVRTVHDTAFVELLVIVERVSTLDTASVLENKYAKSAASVSDGVLHHSLETKPAREPVSVEKQIVYRDSLVYRDRIVTQTVEVEKKLSWWESLKLKVGGLALLAIALLVAYFLITHIINLKFFKL</sequence>
<reference evidence="2" key="2">
    <citation type="journal article" date="2021" name="PeerJ">
        <title>Extensive microbial diversity within the chicken gut microbiome revealed by metagenomics and culture.</title>
        <authorList>
            <person name="Gilroy R."/>
            <person name="Ravi A."/>
            <person name="Getino M."/>
            <person name="Pursley I."/>
            <person name="Horton D.L."/>
            <person name="Alikhan N.F."/>
            <person name="Baker D."/>
            <person name="Gharbi K."/>
            <person name="Hall N."/>
            <person name="Watson M."/>
            <person name="Adriaenssens E.M."/>
            <person name="Foster-Nyarko E."/>
            <person name="Jarju S."/>
            <person name="Secka A."/>
            <person name="Antonio M."/>
            <person name="Oren A."/>
            <person name="Chaudhuri R.R."/>
            <person name="La Ragione R."/>
            <person name="Hildebrand F."/>
            <person name="Pallen M.J."/>
        </authorList>
    </citation>
    <scope>NUCLEOTIDE SEQUENCE</scope>
    <source>
        <strain evidence="2">B1-15692</strain>
    </source>
</reference>
<dbReference type="PROSITE" id="PS51257">
    <property type="entry name" value="PROKAR_LIPOPROTEIN"/>
    <property type="match status" value="1"/>
</dbReference>
<evidence type="ECO:0000256" key="1">
    <source>
        <dbReference type="SAM" id="Phobius"/>
    </source>
</evidence>
<protein>
    <submittedName>
        <fullName evidence="2">Uncharacterized protein</fullName>
    </submittedName>
</protein>
<gene>
    <name evidence="2" type="ORF">IAB99_01135</name>
</gene>
<name>A0A9D9NAC9_9BACT</name>
<keyword evidence="1" id="KW-1133">Transmembrane helix</keyword>
<evidence type="ECO:0000313" key="2">
    <source>
        <dbReference type="EMBL" id="MBO8466353.1"/>
    </source>
</evidence>
<accession>A0A9D9NAC9</accession>
<reference evidence="2" key="1">
    <citation type="submission" date="2020-10" db="EMBL/GenBank/DDBJ databases">
        <authorList>
            <person name="Gilroy R."/>
        </authorList>
    </citation>
    <scope>NUCLEOTIDE SEQUENCE</scope>
    <source>
        <strain evidence="2">B1-15692</strain>
    </source>
</reference>
<proteinExistence type="predicted"/>
<comment type="caution">
    <text evidence="2">The sequence shown here is derived from an EMBL/GenBank/DDBJ whole genome shotgun (WGS) entry which is preliminary data.</text>
</comment>